<sequence>MKIKELLVYSIGVFLTLSQFSCNKLIEDKDGDWDDNIKLSTRLVNFTGTQNIVEIKTQNTWWWINSVNTNNEYFMPKYQTNMFDKENIIVNTDWLTVERKDGKTIELTATNNTTQGKRTATISLQAGNYFDYITVIQSNK</sequence>
<dbReference type="EMBL" id="VSSQ01006488">
    <property type="protein sequence ID" value="MPM32870.1"/>
    <property type="molecule type" value="Genomic_DNA"/>
</dbReference>
<dbReference type="Pfam" id="PF13004">
    <property type="entry name" value="BACON"/>
    <property type="match status" value="1"/>
</dbReference>
<evidence type="ECO:0000259" key="1">
    <source>
        <dbReference type="Pfam" id="PF13004"/>
    </source>
</evidence>
<evidence type="ECO:0000313" key="2">
    <source>
        <dbReference type="EMBL" id="MPM32870.1"/>
    </source>
</evidence>
<proteinExistence type="predicted"/>
<name>A0A644YW79_9ZZZZ</name>
<protein>
    <recommendedName>
        <fullName evidence="1">BACON domain-containing protein</fullName>
    </recommendedName>
</protein>
<reference evidence="2" key="1">
    <citation type="submission" date="2019-08" db="EMBL/GenBank/DDBJ databases">
        <authorList>
            <person name="Kucharzyk K."/>
            <person name="Murdoch R.W."/>
            <person name="Higgins S."/>
            <person name="Loffler F."/>
        </authorList>
    </citation>
    <scope>NUCLEOTIDE SEQUENCE</scope>
</reference>
<organism evidence="2">
    <name type="scientific">bioreactor metagenome</name>
    <dbReference type="NCBI Taxonomy" id="1076179"/>
    <lineage>
        <taxon>unclassified sequences</taxon>
        <taxon>metagenomes</taxon>
        <taxon>ecological metagenomes</taxon>
    </lineage>
</organism>
<accession>A0A644YW79</accession>
<feature type="domain" description="BACON" evidence="1">
    <location>
        <begin position="90"/>
        <end position="137"/>
    </location>
</feature>
<dbReference type="AlphaFoldDB" id="A0A644YW79"/>
<comment type="caution">
    <text evidence="2">The sequence shown here is derived from an EMBL/GenBank/DDBJ whole genome shotgun (WGS) entry which is preliminary data.</text>
</comment>
<dbReference type="InterPro" id="IPR024361">
    <property type="entry name" value="BACON"/>
</dbReference>
<gene>
    <name evidence="2" type="ORF">SDC9_79436</name>
</gene>